<gene>
    <name evidence="2" type="ORF">DCS_03514</name>
</gene>
<feature type="region of interest" description="Disordered" evidence="1">
    <location>
        <begin position="138"/>
        <end position="202"/>
    </location>
</feature>
<feature type="region of interest" description="Disordered" evidence="1">
    <location>
        <begin position="1"/>
        <end position="33"/>
    </location>
</feature>
<evidence type="ECO:0000313" key="2">
    <source>
        <dbReference type="EMBL" id="KYK56514.1"/>
    </source>
</evidence>
<feature type="compositionally biased region" description="Acidic residues" evidence="1">
    <location>
        <begin position="1"/>
        <end position="28"/>
    </location>
</feature>
<dbReference type="RefSeq" id="XP_040655866.1">
    <property type="nucleotide sequence ID" value="XM_040800833.1"/>
</dbReference>
<protein>
    <submittedName>
        <fullName evidence="2">Uncharacterized protein</fullName>
    </submittedName>
</protein>
<comment type="caution">
    <text evidence="2">The sequence shown here is derived from an EMBL/GenBank/DDBJ whole genome shotgun (WGS) entry which is preliminary data.</text>
</comment>
<organism evidence="2 3">
    <name type="scientific">Drechmeria coniospora</name>
    <name type="common">Nematophagous fungus</name>
    <name type="synonym">Meria coniospora</name>
    <dbReference type="NCBI Taxonomy" id="98403"/>
    <lineage>
        <taxon>Eukaryota</taxon>
        <taxon>Fungi</taxon>
        <taxon>Dikarya</taxon>
        <taxon>Ascomycota</taxon>
        <taxon>Pezizomycotina</taxon>
        <taxon>Sordariomycetes</taxon>
        <taxon>Hypocreomycetidae</taxon>
        <taxon>Hypocreales</taxon>
        <taxon>Ophiocordycipitaceae</taxon>
        <taxon>Drechmeria</taxon>
    </lineage>
</organism>
<name>A0A151GHE2_DRECN</name>
<dbReference type="InParanoid" id="A0A151GHE2"/>
<evidence type="ECO:0000313" key="3">
    <source>
        <dbReference type="Proteomes" id="UP000076580"/>
    </source>
</evidence>
<keyword evidence="3" id="KW-1185">Reference proteome</keyword>
<dbReference type="GeneID" id="63716157"/>
<proteinExistence type="predicted"/>
<dbReference type="AlphaFoldDB" id="A0A151GHE2"/>
<dbReference type="Proteomes" id="UP000076580">
    <property type="component" value="Chromosome 02"/>
</dbReference>
<sequence length="268" mass="30878">MARPAEEDDDYAAEEDDDYAAEEDDDYPPDWVKEEPGSRWYRDIKKLWNELGPRLTEDDRKHWIKLVRKMQKSRKTTPSHHPITVYARNTGSWLPWLFLRTMFGYDRVCSLKAANVTRAAYPGVDLHSDWLPEGYPNHEWLGPTPTDPPNWKASSVDSEAGSAAEAERGSARAPTRKGRKRRADPEAVEMETGPRKRTRQATTDACSACGGGLGALMQECLEIKKSVLRMEAFRWNIEKQMEEMMGQQRQLYNLMRSQFEVYLDAMTE</sequence>
<evidence type="ECO:0000256" key="1">
    <source>
        <dbReference type="SAM" id="MobiDB-lite"/>
    </source>
</evidence>
<dbReference type="EMBL" id="LAYC01000002">
    <property type="protein sequence ID" value="KYK56514.1"/>
    <property type="molecule type" value="Genomic_DNA"/>
</dbReference>
<accession>A0A151GHE2</accession>
<reference evidence="2 3" key="1">
    <citation type="journal article" date="2016" name="Sci. Rep.">
        <title>Insights into Adaptations to a Near-Obligate Nematode Endoparasitic Lifestyle from the Finished Genome of Drechmeria coniospora.</title>
        <authorList>
            <person name="Zhang L."/>
            <person name="Zhou Z."/>
            <person name="Guo Q."/>
            <person name="Fokkens L."/>
            <person name="Miskei M."/>
            <person name="Pocsi I."/>
            <person name="Zhang W."/>
            <person name="Chen M."/>
            <person name="Wang L."/>
            <person name="Sun Y."/>
            <person name="Donzelli B.G."/>
            <person name="Gibson D.M."/>
            <person name="Nelson D.R."/>
            <person name="Luo J.G."/>
            <person name="Rep M."/>
            <person name="Liu H."/>
            <person name="Yang S."/>
            <person name="Wang J."/>
            <person name="Krasnoff S.B."/>
            <person name="Xu Y."/>
            <person name="Molnar I."/>
            <person name="Lin M."/>
        </authorList>
    </citation>
    <scope>NUCLEOTIDE SEQUENCE [LARGE SCALE GENOMIC DNA]</scope>
    <source>
        <strain evidence="2 3">ARSEF 6962</strain>
    </source>
</reference>